<dbReference type="PROSITE" id="PS51635">
    <property type="entry name" value="PNPLA"/>
    <property type="match status" value="1"/>
</dbReference>
<dbReference type="PROSITE" id="PS51257">
    <property type="entry name" value="PROKAR_LIPOPROTEIN"/>
    <property type="match status" value="1"/>
</dbReference>
<feature type="domain" description="PNPLA" evidence="3">
    <location>
        <begin position="58"/>
        <end position="296"/>
    </location>
</feature>
<accession>B6JFW5</accession>
<dbReference type="Gene3D" id="3.40.1090.10">
    <property type="entry name" value="Cytosolic phospholipase A2 catalytic domain"/>
    <property type="match status" value="2"/>
</dbReference>
<evidence type="ECO:0000313" key="4">
    <source>
        <dbReference type="EMBL" id="AEI06914.1"/>
    </source>
</evidence>
<evidence type="ECO:0000256" key="2">
    <source>
        <dbReference type="PROSITE-ProRule" id="PRU01161"/>
    </source>
</evidence>
<dbReference type="InterPro" id="IPR016035">
    <property type="entry name" value="Acyl_Trfase/lysoPLipase"/>
</dbReference>
<dbReference type="eggNOG" id="COG1752">
    <property type="taxonomic scope" value="Bacteria"/>
</dbReference>
<evidence type="ECO:0000259" key="3">
    <source>
        <dbReference type="PROSITE" id="PS51635"/>
    </source>
</evidence>
<name>B6JFW5_AFIC5</name>
<dbReference type="GO" id="GO:0016042">
    <property type="term" value="P:lipid catabolic process"/>
    <property type="evidence" value="ECO:0007669"/>
    <property type="project" value="UniProtKB-UniRule"/>
</dbReference>
<comment type="caution">
    <text evidence="2">Lacks conserved residue(s) required for the propagation of feature annotation.</text>
</comment>
<evidence type="ECO:0000313" key="5">
    <source>
        <dbReference type="Proteomes" id="UP000007730"/>
    </source>
</evidence>
<sequence>MARAQPILASLSVCVLLLGCATIRNDPVNVAGTPDTLANRLDLGFQEDAVEHDVVIGLSFSGGGTRAAAFSYGVLAEMDRIPVRGARGPMLDHLGFISGVSGGAVTAAYYGLKKKAGLADFREKFLLKNAEENLQTDISLATLPRAMAGGINDSTGFPRWLDANLFHGANFGQFRAEGRPRVWINASDIYNRTPFVFGATAFRAMCSDLSEYPLADAVAASAAVPVAFAPVVIKTYPGRCNNPLPSWVVKARDNPNSPPMLNAFAKAISRYHDGSMPFIKLLDGGLVDNYGLSGFTITRLSSATPYEPLTPGQAVKLRRGLFLVVDAKSGTTGNWINTVEGPSGFELFRAAADTAVDASVAGSYTAFERVMSDWHSALVKWRCGLSAAERARYGAGPKWNCRDIKFFIGRVGFDQLDPERAERLNRVPTRFNLPREQVDDVIEAGRDSLRANPAFKTFAASL</sequence>
<feature type="active site" description="Proton acceptor" evidence="2">
    <location>
        <position position="283"/>
    </location>
</feature>
<dbReference type="Proteomes" id="UP000007730">
    <property type="component" value="Chromosome"/>
</dbReference>
<protein>
    <submittedName>
        <fullName evidence="4">Patatin family protein</fullName>
    </submittedName>
</protein>
<dbReference type="SUPFAM" id="SSF52151">
    <property type="entry name" value="FabD/lysophospholipase-like"/>
    <property type="match status" value="1"/>
</dbReference>
<feature type="active site" description="Nucleophile" evidence="2">
    <location>
        <position position="101"/>
    </location>
</feature>
<keyword evidence="2" id="KW-0378">Hydrolase</keyword>
<dbReference type="RefSeq" id="WP_012562953.1">
    <property type="nucleotide sequence ID" value="NC_011386.1"/>
</dbReference>
<gene>
    <name evidence="4" type="ordered locus">OCA5_c22120</name>
</gene>
<dbReference type="HOGENOM" id="CLU_046679_0_0_5"/>
<reference evidence="4 5" key="1">
    <citation type="journal article" date="2011" name="J. Bacteriol.">
        <title>Complete genome sequences of the chemolithoautotrophic Oligotropha carboxidovorans strains OM4 and OM5.</title>
        <authorList>
            <person name="Volland S."/>
            <person name="Rachinger M."/>
            <person name="Strittmatter A."/>
            <person name="Daniel R."/>
            <person name="Gottschalk G."/>
            <person name="Meyer O."/>
        </authorList>
    </citation>
    <scope>NUCLEOTIDE SEQUENCE [LARGE SCALE GENOMIC DNA]</scope>
    <source>
        <strain evidence="5">ATCC 49405 / DSM 1227 / KCTC 32145 / OM5</strain>
    </source>
</reference>
<dbReference type="GO" id="GO:0016787">
    <property type="term" value="F:hydrolase activity"/>
    <property type="evidence" value="ECO:0007669"/>
    <property type="project" value="UniProtKB-UniRule"/>
</dbReference>
<dbReference type="Pfam" id="PF01734">
    <property type="entry name" value="Patatin"/>
    <property type="match status" value="1"/>
</dbReference>
<keyword evidence="5" id="KW-1185">Reference proteome</keyword>
<evidence type="ECO:0000256" key="1">
    <source>
        <dbReference type="ARBA" id="ARBA00023098"/>
    </source>
</evidence>
<dbReference type="KEGG" id="ocg:OCA5_c22120"/>
<feature type="short sequence motif" description="GXSXG" evidence="2">
    <location>
        <begin position="99"/>
        <end position="103"/>
    </location>
</feature>
<keyword evidence="2" id="KW-0442">Lipid degradation</keyword>
<dbReference type="OrthoDB" id="9790176at2"/>
<dbReference type="STRING" id="504832.OCA5_c22120"/>
<proteinExistence type="predicted"/>
<keyword evidence="1 2" id="KW-0443">Lipid metabolism</keyword>
<dbReference type="EMBL" id="CP002826">
    <property type="protein sequence ID" value="AEI06914.1"/>
    <property type="molecule type" value="Genomic_DNA"/>
</dbReference>
<dbReference type="AlphaFoldDB" id="B6JFW5"/>
<feature type="short sequence motif" description="DGA/G" evidence="2">
    <location>
        <begin position="283"/>
        <end position="285"/>
    </location>
</feature>
<organism evidence="4 5">
    <name type="scientific">Afipia carboxidovorans (strain ATCC 49405 / DSM 1227 / KCTC 32145 / OM5)</name>
    <name type="common">Oligotropha carboxidovorans</name>
    <dbReference type="NCBI Taxonomy" id="504832"/>
    <lineage>
        <taxon>Bacteria</taxon>
        <taxon>Pseudomonadati</taxon>
        <taxon>Pseudomonadota</taxon>
        <taxon>Alphaproteobacteria</taxon>
        <taxon>Hyphomicrobiales</taxon>
        <taxon>Nitrobacteraceae</taxon>
        <taxon>Afipia</taxon>
    </lineage>
</organism>
<dbReference type="KEGG" id="oca:OCAR_5799"/>
<dbReference type="InterPro" id="IPR002641">
    <property type="entry name" value="PNPLA_dom"/>
</dbReference>